<feature type="compositionally biased region" description="Polar residues" evidence="1">
    <location>
        <begin position="48"/>
        <end position="66"/>
    </location>
</feature>
<evidence type="ECO:0000256" key="1">
    <source>
        <dbReference type="SAM" id="MobiDB-lite"/>
    </source>
</evidence>
<protein>
    <submittedName>
        <fullName evidence="2">Uncharacterized protein</fullName>
    </submittedName>
</protein>
<gene>
    <name evidence="2" type="ORF">BTUL_0022g00110</name>
</gene>
<evidence type="ECO:0000313" key="3">
    <source>
        <dbReference type="Proteomes" id="UP000297777"/>
    </source>
</evidence>
<sequence length="66" mass="7223">MAVHSIVADSITPQTGQMETLIAKWTQVDKSALIRPHSLQKRMHGSDSVGNEISRPTNTNCGGQEY</sequence>
<proteinExistence type="predicted"/>
<comment type="caution">
    <text evidence="2">The sequence shown here is derived from an EMBL/GenBank/DDBJ whole genome shotgun (WGS) entry which is preliminary data.</text>
</comment>
<evidence type="ECO:0000313" key="2">
    <source>
        <dbReference type="EMBL" id="TGO16910.1"/>
    </source>
</evidence>
<reference evidence="2 3" key="1">
    <citation type="submission" date="2017-12" db="EMBL/GenBank/DDBJ databases">
        <title>Comparative genomics of Botrytis spp.</title>
        <authorList>
            <person name="Valero-Jimenez C.A."/>
            <person name="Tapia P."/>
            <person name="Veloso J."/>
            <person name="Silva-Moreno E."/>
            <person name="Staats M."/>
            <person name="Valdes J.H."/>
            <person name="Van Kan J.A.L."/>
        </authorList>
    </citation>
    <scope>NUCLEOTIDE SEQUENCE [LARGE SCALE GENOMIC DNA]</scope>
    <source>
        <strain evidence="2 3">Bt9001</strain>
    </source>
</reference>
<dbReference type="Proteomes" id="UP000297777">
    <property type="component" value="Unassembled WGS sequence"/>
</dbReference>
<dbReference type="AlphaFoldDB" id="A0A4Z1EZH9"/>
<feature type="region of interest" description="Disordered" evidence="1">
    <location>
        <begin position="38"/>
        <end position="66"/>
    </location>
</feature>
<dbReference type="EMBL" id="PQXH01000022">
    <property type="protein sequence ID" value="TGO16910.1"/>
    <property type="molecule type" value="Genomic_DNA"/>
</dbReference>
<dbReference type="OrthoDB" id="10494414at2759"/>
<name>A0A4Z1EZH9_9HELO</name>
<keyword evidence="3" id="KW-1185">Reference proteome</keyword>
<organism evidence="2 3">
    <name type="scientific">Botrytis tulipae</name>
    <dbReference type="NCBI Taxonomy" id="87230"/>
    <lineage>
        <taxon>Eukaryota</taxon>
        <taxon>Fungi</taxon>
        <taxon>Dikarya</taxon>
        <taxon>Ascomycota</taxon>
        <taxon>Pezizomycotina</taxon>
        <taxon>Leotiomycetes</taxon>
        <taxon>Helotiales</taxon>
        <taxon>Sclerotiniaceae</taxon>
        <taxon>Botrytis</taxon>
    </lineage>
</organism>
<accession>A0A4Z1EZH9</accession>